<dbReference type="PRINTS" id="PR00463">
    <property type="entry name" value="EP450I"/>
</dbReference>
<dbReference type="GO" id="GO:0020037">
    <property type="term" value="F:heme binding"/>
    <property type="evidence" value="ECO:0007669"/>
    <property type="project" value="InterPro"/>
</dbReference>
<keyword evidence="8 11" id="KW-0408">Iron</keyword>
<evidence type="ECO:0000256" key="3">
    <source>
        <dbReference type="ARBA" id="ARBA00022617"/>
    </source>
</evidence>
<dbReference type="Gramene" id="Kaladp0011s1206.1.v1.1">
    <property type="protein sequence ID" value="Kaladp0011s1206.1.v1.1"/>
    <property type="gene ID" value="Kaladp0011s1206.v1.1"/>
</dbReference>
<evidence type="ECO:0000313" key="15">
    <source>
        <dbReference type="Proteomes" id="UP000594263"/>
    </source>
</evidence>
<dbReference type="GO" id="GO:0004497">
    <property type="term" value="F:monooxygenase activity"/>
    <property type="evidence" value="ECO:0007669"/>
    <property type="project" value="UniProtKB-KW"/>
</dbReference>
<keyword evidence="10" id="KW-0472">Membrane</keyword>
<evidence type="ECO:0000256" key="13">
    <source>
        <dbReference type="SAM" id="SignalP"/>
    </source>
</evidence>
<keyword evidence="15" id="KW-1185">Reference proteome</keyword>
<evidence type="ECO:0000256" key="8">
    <source>
        <dbReference type="ARBA" id="ARBA00023004"/>
    </source>
</evidence>
<dbReference type="InterPro" id="IPR017972">
    <property type="entry name" value="Cyt_P450_CS"/>
</dbReference>
<dbReference type="PANTHER" id="PTHR47947:SF62">
    <property type="entry name" value="CYTOCHROME P450, FAMILY 81, SUBFAMILY D, POLYPEPTIDE 5"/>
    <property type="match status" value="1"/>
</dbReference>
<dbReference type="GO" id="GO:0016020">
    <property type="term" value="C:membrane"/>
    <property type="evidence" value="ECO:0007669"/>
    <property type="project" value="UniProtKB-SubCell"/>
</dbReference>
<keyword evidence="4" id="KW-0812">Transmembrane</keyword>
<proteinExistence type="inferred from homology"/>
<feature type="signal peptide" evidence="13">
    <location>
        <begin position="1"/>
        <end position="22"/>
    </location>
</feature>
<evidence type="ECO:0000256" key="2">
    <source>
        <dbReference type="ARBA" id="ARBA00010617"/>
    </source>
</evidence>
<evidence type="ECO:0008006" key="16">
    <source>
        <dbReference type="Google" id="ProtNLM"/>
    </source>
</evidence>
<reference evidence="14" key="1">
    <citation type="submission" date="2021-01" db="UniProtKB">
        <authorList>
            <consortium name="EnsemblPlants"/>
        </authorList>
    </citation>
    <scope>IDENTIFICATION</scope>
</reference>
<evidence type="ECO:0000256" key="12">
    <source>
        <dbReference type="RuleBase" id="RU000461"/>
    </source>
</evidence>
<keyword evidence="13" id="KW-0732">Signal</keyword>
<evidence type="ECO:0000256" key="4">
    <source>
        <dbReference type="ARBA" id="ARBA00022692"/>
    </source>
</evidence>
<dbReference type="PRINTS" id="PR00385">
    <property type="entry name" value="P450"/>
</dbReference>
<dbReference type="EnsemblPlants" id="Kaladp0011s1206.1.v1.1">
    <property type="protein sequence ID" value="Kaladp0011s1206.1.v1.1"/>
    <property type="gene ID" value="Kaladp0011s1206.v1.1"/>
</dbReference>
<evidence type="ECO:0000256" key="11">
    <source>
        <dbReference type="PIRSR" id="PIRSR602401-1"/>
    </source>
</evidence>
<dbReference type="GO" id="GO:0016705">
    <property type="term" value="F:oxidoreductase activity, acting on paired donors, with incorporation or reduction of molecular oxygen"/>
    <property type="evidence" value="ECO:0007669"/>
    <property type="project" value="InterPro"/>
</dbReference>
<comment type="cofactor">
    <cofactor evidence="11">
        <name>heme</name>
        <dbReference type="ChEBI" id="CHEBI:30413"/>
    </cofactor>
</comment>
<keyword evidence="6" id="KW-1133">Transmembrane helix</keyword>
<evidence type="ECO:0000256" key="1">
    <source>
        <dbReference type="ARBA" id="ARBA00004167"/>
    </source>
</evidence>
<evidence type="ECO:0000313" key="14">
    <source>
        <dbReference type="EnsemblPlants" id="Kaladp0011s1206.1.v1.1"/>
    </source>
</evidence>
<keyword evidence="7 12" id="KW-0560">Oxidoreductase</keyword>
<evidence type="ECO:0000256" key="6">
    <source>
        <dbReference type="ARBA" id="ARBA00022989"/>
    </source>
</evidence>
<dbReference type="AlphaFoldDB" id="A0A7N0SXI5"/>
<evidence type="ECO:0000256" key="7">
    <source>
        <dbReference type="ARBA" id="ARBA00023002"/>
    </source>
</evidence>
<dbReference type="OMA" id="EWAFTHI"/>
<comment type="similarity">
    <text evidence="2 12">Belongs to the cytochrome P450 family.</text>
</comment>
<protein>
    <recommendedName>
        <fullName evidence="16">Cytochrome P450</fullName>
    </recommendedName>
</protein>
<comment type="subcellular location">
    <subcellularLocation>
        <location evidence="1">Membrane</location>
        <topology evidence="1">Single-pass membrane protein</topology>
    </subcellularLocation>
</comment>
<evidence type="ECO:0000256" key="9">
    <source>
        <dbReference type="ARBA" id="ARBA00023033"/>
    </source>
</evidence>
<dbReference type="InterPro" id="IPR036396">
    <property type="entry name" value="Cyt_P450_sf"/>
</dbReference>
<dbReference type="Gene3D" id="1.10.630.10">
    <property type="entry name" value="Cytochrome P450"/>
    <property type="match status" value="1"/>
</dbReference>
<dbReference type="Proteomes" id="UP000594263">
    <property type="component" value="Unplaced"/>
</dbReference>
<dbReference type="InterPro" id="IPR001128">
    <property type="entry name" value="Cyt_P450"/>
</dbReference>
<dbReference type="PROSITE" id="PS00086">
    <property type="entry name" value="CYTOCHROME_P450"/>
    <property type="match status" value="1"/>
</dbReference>
<dbReference type="PANTHER" id="PTHR47947">
    <property type="entry name" value="CYTOCHROME P450 82C3-RELATED"/>
    <property type="match status" value="1"/>
</dbReference>
<sequence>MEGTQLFLLVSTLSLVLILTRVFRPRSDKRQTPPSPSWLRIFHHIFWQRNTVTETFTRLADRYGPIISFSVGSVDLVVVSSPELVHECFTKNDVVLADRPGGSAILRVDGQPIVATASYGPLWRNLRRLAAQEFLSPSRLTAYKQVREDELRSWLKTIFTTGASHTCSKVEMRSKFSDLLFNTLMMMIVGRRDFGEDSTGAGNKFLRNLHVITEMLSSINSLDFFSYLCPTLLKTLEKKVKMIQVEMDEVLQEFLTEHKRNRSLSLAQPRQDSMANPLVDTMLDLQDAQPDDYSDETVKGMILTLIVAGTDTVSLTLEWAFTHILNNPDSLKKARAEIDAQVGTNRLVQEQDLPNLPYTQCILHETLRYTPTGPFLVPHMSSDRCTIGGYEVAKGTVLLVNAWAIHRDPRLWASPRTFLPERFRGEEDVAQSHNSCKWVAFGLGRRKCPGEAIAYKIMGLTLAALIQCFEWDRVGENSVDLRATEGLLRAKMNPLEAMCRARVGMKELLQTLE</sequence>
<dbReference type="InterPro" id="IPR050651">
    <property type="entry name" value="Plant_Cytochrome_P450_Monoox"/>
</dbReference>
<dbReference type="GO" id="GO:0005506">
    <property type="term" value="F:iron ion binding"/>
    <property type="evidence" value="ECO:0007669"/>
    <property type="project" value="InterPro"/>
</dbReference>
<feature type="chain" id="PRO_5029620046" description="Cytochrome P450" evidence="13">
    <location>
        <begin position="23"/>
        <end position="513"/>
    </location>
</feature>
<accession>A0A7N0SXI5</accession>
<dbReference type="Pfam" id="PF00067">
    <property type="entry name" value="p450"/>
    <property type="match status" value="1"/>
</dbReference>
<dbReference type="InterPro" id="IPR002401">
    <property type="entry name" value="Cyt_P450_E_grp-I"/>
</dbReference>
<organism evidence="14 15">
    <name type="scientific">Kalanchoe fedtschenkoi</name>
    <name type="common">Lavender scallops</name>
    <name type="synonym">South American air plant</name>
    <dbReference type="NCBI Taxonomy" id="63787"/>
    <lineage>
        <taxon>Eukaryota</taxon>
        <taxon>Viridiplantae</taxon>
        <taxon>Streptophyta</taxon>
        <taxon>Embryophyta</taxon>
        <taxon>Tracheophyta</taxon>
        <taxon>Spermatophyta</taxon>
        <taxon>Magnoliopsida</taxon>
        <taxon>eudicotyledons</taxon>
        <taxon>Gunneridae</taxon>
        <taxon>Pentapetalae</taxon>
        <taxon>Saxifragales</taxon>
        <taxon>Crassulaceae</taxon>
        <taxon>Kalanchoe</taxon>
    </lineage>
</organism>
<name>A0A7N0SXI5_KALFE</name>
<evidence type="ECO:0000256" key="5">
    <source>
        <dbReference type="ARBA" id="ARBA00022723"/>
    </source>
</evidence>
<dbReference type="SUPFAM" id="SSF48264">
    <property type="entry name" value="Cytochrome P450"/>
    <property type="match status" value="1"/>
</dbReference>
<evidence type="ECO:0000256" key="10">
    <source>
        <dbReference type="ARBA" id="ARBA00023136"/>
    </source>
</evidence>
<feature type="binding site" description="axial binding residue" evidence="11">
    <location>
        <position position="448"/>
    </location>
    <ligand>
        <name>heme</name>
        <dbReference type="ChEBI" id="CHEBI:30413"/>
    </ligand>
    <ligandPart>
        <name>Fe</name>
        <dbReference type="ChEBI" id="CHEBI:18248"/>
    </ligandPart>
</feature>
<keyword evidence="5 11" id="KW-0479">Metal-binding</keyword>
<keyword evidence="9 12" id="KW-0503">Monooxygenase</keyword>
<keyword evidence="3 11" id="KW-0349">Heme</keyword>